<comment type="caution">
    <text evidence="2">The sequence shown here is derived from an EMBL/GenBank/DDBJ whole genome shotgun (WGS) entry which is preliminary data.</text>
</comment>
<protein>
    <submittedName>
        <fullName evidence="2">ABC-2 type transport system permease protein</fullName>
    </submittedName>
</protein>
<dbReference type="EMBL" id="JADBED010000001">
    <property type="protein sequence ID" value="MBE1523651.1"/>
    <property type="molecule type" value="Genomic_DNA"/>
</dbReference>
<evidence type="ECO:0000313" key="2">
    <source>
        <dbReference type="EMBL" id="MBE1523651.1"/>
    </source>
</evidence>
<accession>A0ABR9JCK5</accession>
<feature type="transmembrane region" description="Helical" evidence="1">
    <location>
        <begin position="453"/>
        <end position="478"/>
    </location>
</feature>
<keyword evidence="1" id="KW-1133">Transmembrane helix</keyword>
<sequence>MVASLIRLKKDLTLNAFNQSAWHILGTIFAGLYGLGIVGMLFVLQVTEGAAESADPETVRIASVLMGTAVFLLWLIFPLFISGSDSAMNPRQFITYGIPRSALILGTALTGLISIGAVLTLVWLIGQVVHWRWDPAAAVTAALTLPLLLITFSLVSQAVTTSISAWLSGRRARDFLAVLALTVMVLVYPIVIGIENAFSSLAEALPTVVDILALTPLGAGAALPADVAAGDWGAFGLRLVILAATVGAAVLIIRAGLVRITERPGAQRSSGARPAQGLGLFDRFPATPWGAVAARASIYWFKDTRYGGTLVILPALVVLAIVMYSQFDHPWVLLALGPFFGFTLGFAISADISYDNSAFALHVTTGVSGVADRLGRLAGLMTFALPATALTALVPAVMFTGPATTAVLVGVSLGMLFSAAGLSCLISARFTYPVPKPGDGPLSQPSGSSGRLMMVQLGTMVASLLLMLPEIVLVAIWLLAELSWLAWVPAVISVIKGLVLCWLGVVLGGRVYERSQPELFQQVTQY</sequence>
<gene>
    <name evidence="2" type="ORF">H4W27_000769</name>
</gene>
<feature type="transmembrane region" description="Helical" evidence="1">
    <location>
        <begin position="374"/>
        <end position="399"/>
    </location>
</feature>
<dbReference type="RefSeq" id="WP_192594775.1">
    <property type="nucleotide sequence ID" value="NZ_BAAALJ010000014.1"/>
</dbReference>
<keyword evidence="1" id="KW-0812">Transmembrane</keyword>
<organism evidence="2 3">
    <name type="scientific">Nesterenkonia lutea</name>
    <dbReference type="NCBI Taxonomy" id="272919"/>
    <lineage>
        <taxon>Bacteria</taxon>
        <taxon>Bacillati</taxon>
        <taxon>Actinomycetota</taxon>
        <taxon>Actinomycetes</taxon>
        <taxon>Micrococcales</taxon>
        <taxon>Micrococcaceae</taxon>
        <taxon>Nesterenkonia</taxon>
    </lineage>
</organism>
<name>A0ABR9JCK5_9MICC</name>
<feature type="transmembrane region" description="Helical" evidence="1">
    <location>
        <begin position="102"/>
        <end position="125"/>
    </location>
</feature>
<reference evidence="2 3" key="1">
    <citation type="submission" date="2020-10" db="EMBL/GenBank/DDBJ databases">
        <title>Sequencing the genomes of 1000 actinobacteria strains.</title>
        <authorList>
            <person name="Klenk H.-P."/>
        </authorList>
    </citation>
    <scope>NUCLEOTIDE SEQUENCE [LARGE SCALE GENOMIC DNA]</scope>
    <source>
        <strain evidence="2 3">DSM 15666</strain>
    </source>
</reference>
<keyword evidence="3" id="KW-1185">Reference proteome</keyword>
<dbReference type="Proteomes" id="UP000643525">
    <property type="component" value="Unassembled WGS sequence"/>
</dbReference>
<feature type="transmembrane region" description="Helical" evidence="1">
    <location>
        <begin position="59"/>
        <end position="81"/>
    </location>
</feature>
<feature type="transmembrane region" description="Helical" evidence="1">
    <location>
        <begin position="405"/>
        <end position="432"/>
    </location>
</feature>
<feature type="transmembrane region" description="Helical" evidence="1">
    <location>
        <begin position="484"/>
        <end position="507"/>
    </location>
</feature>
<evidence type="ECO:0000313" key="3">
    <source>
        <dbReference type="Proteomes" id="UP000643525"/>
    </source>
</evidence>
<proteinExistence type="predicted"/>
<feature type="transmembrane region" description="Helical" evidence="1">
    <location>
        <begin position="306"/>
        <end position="325"/>
    </location>
</feature>
<feature type="transmembrane region" description="Helical" evidence="1">
    <location>
        <begin position="175"/>
        <end position="194"/>
    </location>
</feature>
<feature type="transmembrane region" description="Helical" evidence="1">
    <location>
        <begin position="232"/>
        <end position="253"/>
    </location>
</feature>
<feature type="transmembrane region" description="Helical" evidence="1">
    <location>
        <begin position="137"/>
        <end position="155"/>
    </location>
</feature>
<keyword evidence="1" id="KW-0472">Membrane</keyword>
<evidence type="ECO:0000256" key="1">
    <source>
        <dbReference type="SAM" id="Phobius"/>
    </source>
</evidence>
<feature type="transmembrane region" description="Helical" evidence="1">
    <location>
        <begin position="331"/>
        <end position="354"/>
    </location>
</feature>
<feature type="transmembrane region" description="Helical" evidence="1">
    <location>
        <begin position="21"/>
        <end position="47"/>
    </location>
</feature>